<feature type="transmembrane region" description="Helical" evidence="1">
    <location>
        <begin position="12"/>
        <end position="29"/>
    </location>
</feature>
<gene>
    <name evidence="2" type="ORF">MUK42_18526</name>
</gene>
<accession>A0A9E7GIH4</accession>
<keyword evidence="3" id="KW-1185">Reference proteome</keyword>
<dbReference type="EMBL" id="CP097508">
    <property type="protein sequence ID" value="URE12624.1"/>
    <property type="molecule type" value="Genomic_DNA"/>
</dbReference>
<dbReference type="Proteomes" id="UP001055439">
    <property type="component" value="Chromosome 6"/>
</dbReference>
<proteinExistence type="predicted"/>
<keyword evidence="1" id="KW-0472">Membrane</keyword>
<evidence type="ECO:0000256" key="1">
    <source>
        <dbReference type="SAM" id="Phobius"/>
    </source>
</evidence>
<evidence type="ECO:0000313" key="3">
    <source>
        <dbReference type="Proteomes" id="UP001055439"/>
    </source>
</evidence>
<sequence length="52" mass="5662">MGSFILAEKIYLGGGVGSVLVIVGLYSNLRGKNAENKEKEWEAMDIPVHGNR</sequence>
<keyword evidence="1" id="KW-0812">Transmembrane</keyword>
<protein>
    <submittedName>
        <fullName evidence="2">Auxin-induced protein</fullName>
    </submittedName>
</protein>
<evidence type="ECO:0000313" key="2">
    <source>
        <dbReference type="EMBL" id="URE12624.1"/>
    </source>
</evidence>
<dbReference type="AlphaFoldDB" id="A0A9E7GIH4"/>
<organism evidence="2 3">
    <name type="scientific">Musa troglodytarum</name>
    <name type="common">fe'i banana</name>
    <dbReference type="NCBI Taxonomy" id="320322"/>
    <lineage>
        <taxon>Eukaryota</taxon>
        <taxon>Viridiplantae</taxon>
        <taxon>Streptophyta</taxon>
        <taxon>Embryophyta</taxon>
        <taxon>Tracheophyta</taxon>
        <taxon>Spermatophyta</taxon>
        <taxon>Magnoliopsida</taxon>
        <taxon>Liliopsida</taxon>
        <taxon>Zingiberales</taxon>
        <taxon>Musaceae</taxon>
        <taxon>Musa</taxon>
    </lineage>
</organism>
<name>A0A9E7GIH4_9LILI</name>
<keyword evidence="1" id="KW-1133">Transmembrane helix</keyword>
<reference evidence="2" key="1">
    <citation type="submission" date="2022-05" db="EMBL/GenBank/DDBJ databases">
        <title>The Musa troglodytarum L. genome provides insights into the mechanism of non-climacteric behaviour and enrichment of carotenoids.</title>
        <authorList>
            <person name="Wang J."/>
        </authorList>
    </citation>
    <scope>NUCLEOTIDE SEQUENCE</scope>
    <source>
        <tissue evidence="2">Leaf</tissue>
    </source>
</reference>